<name>A0A5J5BR98_9ASTE</name>
<evidence type="ECO:0000256" key="4">
    <source>
        <dbReference type="ARBA" id="ARBA00023242"/>
    </source>
</evidence>
<evidence type="ECO:0000256" key="1">
    <source>
        <dbReference type="ARBA" id="ARBA00023015"/>
    </source>
</evidence>
<dbReference type="EMBL" id="CM018033">
    <property type="protein sequence ID" value="KAA8545378.1"/>
    <property type="molecule type" value="Genomic_DNA"/>
</dbReference>
<dbReference type="GO" id="GO:0003677">
    <property type="term" value="F:DNA binding"/>
    <property type="evidence" value="ECO:0007669"/>
    <property type="project" value="UniProtKB-KW"/>
</dbReference>
<keyword evidence="3" id="KW-0804">Transcription</keyword>
<proteinExistence type="predicted"/>
<dbReference type="AlphaFoldDB" id="A0A5J5BR98"/>
<feature type="region of interest" description="Disordered" evidence="5">
    <location>
        <begin position="482"/>
        <end position="508"/>
    </location>
</feature>
<dbReference type="InterPro" id="IPR003035">
    <property type="entry name" value="RWP-RK_dom"/>
</dbReference>
<evidence type="ECO:0000259" key="6">
    <source>
        <dbReference type="PROSITE" id="PS51519"/>
    </source>
</evidence>
<evidence type="ECO:0000313" key="7">
    <source>
        <dbReference type="EMBL" id="KAA8545378.1"/>
    </source>
</evidence>
<dbReference type="Pfam" id="PF22922">
    <property type="entry name" value="GAF_NLP"/>
    <property type="match status" value="1"/>
</dbReference>
<feature type="region of interest" description="Disordered" evidence="5">
    <location>
        <begin position="548"/>
        <end position="573"/>
    </location>
</feature>
<evidence type="ECO:0000313" key="8">
    <source>
        <dbReference type="Proteomes" id="UP000325577"/>
    </source>
</evidence>
<dbReference type="GO" id="GO:0003700">
    <property type="term" value="F:DNA-binding transcription factor activity"/>
    <property type="evidence" value="ECO:0007669"/>
    <property type="project" value="InterPro"/>
</dbReference>
<reference evidence="7 8" key="1">
    <citation type="submission" date="2019-09" db="EMBL/GenBank/DDBJ databases">
        <title>A chromosome-level genome assembly of the Chinese tupelo Nyssa sinensis.</title>
        <authorList>
            <person name="Yang X."/>
            <person name="Kang M."/>
            <person name="Yang Y."/>
            <person name="Xiong H."/>
            <person name="Wang M."/>
            <person name="Zhang Z."/>
            <person name="Wang Z."/>
            <person name="Wu H."/>
            <person name="Ma T."/>
            <person name="Liu J."/>
            <person name="Xi Z."/>
        </authorList>
    </citation>
    <scope>NUCLEOTIDE SEQUENCE [LARGE SCALE GENOMIC DNA]</scope>
    <source>
        <strain evidence="7">J267</strain>
        <tissue evidence="7">Leaf</tissue>
    </source>
</reference>
<keyword evidence="4" id="KW-0539">Nucleus</keyword>
<gene>
    <name evidence="7" type="ORF">F0562_020162</name>
</gene>
<organism evidence="7 8">
    <name type="scientific">Nyssa sinensis</name>
    <dbReference type="NCBI Taxonomy" id="561372"/>
    <lineage>
        <taxon>Eukaryota</taxon>
        <taxon>Viridiplantae</taxon>
        <taxon>Streptophyta</taxon>
        <taxon>Embryophyta</taxon>
        <taxon>Tracheophyta</taxon>
        <taxon>Spermatophyta</taxon>
        <taxon>Magnoliopsida</taxon>
        <taxon>eudicotyledons</taxon>
        <taxon>Gunneridae</taxon>
        <taxon>Pentapetalae</taxon>
        <taxon>asterids</taxon>
        <taxon>Cornales</taxon>
        <taxon>Nyssaceae</taxon>
        <taxon>Nyssa</taxon>
    </lineage>
</organism>
<dbReference type="InterPro" id="IPR055081">
    <property type="entry name" value="NLP1-9_GAF"/>
</dbReference>
<protein>
    <recommendedName>
        <fullName evidence="6">RWP-RK domain-containing protein</fullName>
    </recommendedName>
</protein>
<feature type="domain" description="RWP-RK" evidence="6">
    <location>
        <begin position="494"/>
        <end position="578"/>
    </location>
</feature>
<dbReference type="PANTHER" id="PTHR32002">
    <property type="entry name" value="PROTEIN NLP8"/>
    <property type="match status" value="1"/>
</dbReference>
<dbReference type="Pfam" id="PF02042">
    <property type="entry name" value="RWP-RK"/>
    <property type="match status" value="1"/>
</dbReference>
<feature type="compositionally biased region" description="Polar residues" evidence="5">
    <location>
        <begin position="488"/>
        <end position="501"/>
    </location>
</feature>
<evidence type="ECO:0000256" key="2">
    <source>
        <dbReference type="ARBA" id="ARBA00023125"/>
    </source>
</evidence>
<keyword evidence="8" id="KW-1185">Reference proteome</keyword>
<evidence type="ECO:0000256" key="3">
    <source>
        <dbReference type="ARBA" id="ARBA00023163"/>
    </source>
</evidence>
<dbReference type="OrthoDB" id="6270329at2759"/>
<sequence>MEPSSNYEYQKPVSDVEFYKNRYILSLNESKENLFHDLSTDDEDLLVLWNSTRTPCLPPPDSVGIEDKIRSALHKLSFGPVHDPMLIQFWAAVTNEGRCFLTTLGQPFGLYHFRKFSENLCWYRNHSSEYKFFVDGESEEELGFPARVYRQKRPESTPNVQYYSTKQHPWCDRALDCEDLELLALPVFEAFGNFCAGVLEIVGDSLYPDDIEAIYGALEAAHLKSLERRCNHFDWPQLIIRNEGLGHALCEIREGLEVVCKTHELPFAQTWVLCKDCNDGARSSFPNDSPRIAFSRTNAYVDDDDSSTLLPWATDALNLQKDEGVVWRAYLGSHNTSFCRDITQFSITEYPMVHYARHHKLFGCFASCLKSSDTGDDKYVLEFFLPQNERFYEHPRPHILDKILATMKEHLPNLKTASGKPVGVELVIEEVSFSMANKHDSLQICQNDRSLPRAEALQNGEDTAQVNSSDQQLIEQDDAIDNGKNIGSAEQSDAAGTNSGKKSTKREPKITYEDLRKYFGRKLDDVAEIFDVSRSTFKRICRENGIQDWPRPRRRRKRDKINDSLSMQDPPPQVGQATVAHTRLSAAVQDGCTDTERRFTSHPPLVNQSSDLIEECMTILNKIEGINETVYLKAVEILDDYKRRKFFFNMREDMRKNWILSL</sequence>
<dbReference type="PROSITE" id="PS51519">
    <property type="entry name" value="RWP_RK"/>
    <property type="match status" value="1"/>
</dbReference>
<dbReference type="InterPro" id="IPR045012">
    <property type="entry name" value="NLP"/>
</dbReference>
<dbReference type="Proteomes" id="UP000325577">
    <property type="component" value="Linkage Group LG10"/>
</dbReference>
<evidence type="ECO:0000256" key="5">
    <source>
        <dbReference type="SAM" id="MobiDB-lite"/>
    </source>
</evidence>
<keyword evidence="1" id="KW-0805">Transcription regulation</keyword>
<dbReference type="PANTHER" id="PTHR32002:SF77">
    <property type="entry name" value="PROTEIN NLP6-LIKE ISOFORM X1"/>
    <property type="match status" value="1"/>
</dbReference>
<accession>A0A5J5BR98</accession>
<keyword evidence="2" id="KW-0238">DNA-binding</keyword>